<feature type="compositionally biased region" description="Low complexity" evidence="1">
    <location>
        <begin position="37"/>
        <end position="56"/>
    </location>
</feature>
<evidence type="ECO:0000313" key="3">
    <source>
        <dbReference type="Proteomes" id="UP001311232"/>
    </source>
</evidence>
<keyword evidence="3" id="KW-1185">Reference proteome</keyword>
<protein>
    <submittedName>
        <fullName evidence="2">Uncharacterized protein</fullName>
    </submittedName>
</protein>
<proteinExistence type="predicted"/>
<comment type="caution">
    <text evidence="2">The sequence shown here is derived from an EMBL/GenBank/DDBJ whole genome shotgun (WGS) entry which is preliminary data.</text>
</comment>
<name>A0AAV9RP04_9TELE</name>
<sequence length="104" mass="11110">MDLADEHQASSMDLFTFLSREAEKTLRRSAGLSVPQSAYDGSRSPSSPSSACSGPAVKSSPSFRRKKCRRGAPSCVSAGEESHGCCCHAWSGSYLACWREGCSK</sequence>
<reference evidence="2 3" key="1">
    <citation type="submission" date="2021-06" db="EMBL/GenBank/DDBJ databases">
        <authorList>
            <person name="Palmer J.M."/>
        </authorList>
    </citation>
    <scope>NUCLEOTIDE SEQUENCE [LARGE SCALE GENOMIC DNA]</scope>
    <source>
        <strain evidence="2 3">MEX-2019</strain>
        <tissue evidence="2">Muscle</tissue>
    </source>
</reference>
<accession>A0AAV9RP04</accession>
<dbReference type="AlphaFoldDB" id="A0AAV9RP04"/>
<feature type="region of interest" description="Disordered" evidence="1">
    <location>
        <begin position="28"/>
        <end position="62"/>
    </location>
</feature>
<dbReference type="EMBL" id="JAHHUM010001532">
    <property type="protein sequence ID" value="KAK5610763.1"/>
    <property type="molecule type" value="Genomic_DNA"/>
</dbReference>
<evidence type="ECO:0000313" key="2">
    <source>
        <dbReference type="EMBL" id="KAK5610763.1"/>
    </source>
</evidence>
<evidence type="ECO:0000256" key="1">
    <source>
        <dbReference type="SAM" id="MobiDB-lite"/>
    </source>
</evidence>
<organism evidence="2 3">
    <name type="scientific">Crenichthys baileyi</name>
    <name type="common">White River springfish</name>
    <dbReference type="NCBI Taxonomy" id="28760"/>
    <lineage>
        <taxon>Eukaryota</taxon>
        <taxon>Metazoa</taxon>
        <taxon>Chordata</taxon>
        <taxon>Craniata</taxon>
        <taxon>Vertebrata</taxon>
        <taxon>Euteleostomi</taxon>
        <taxon>Actinopterygii</taxon>
        <taxon>Neopterygii</taxon>
        <taxon>Teleostei</taxon>
        <taxon>Neoteleostei</taxon>
        <taxon>Acanthomorphata</taxon>
        <taxon>Ovalentaria</taxon>
        <taxon>Atherinomorphae</taxon>
        <taxon>Cyprinodontiformes</taxon>
        <taxon>Goodeidae</taxon>
        <taxon>Crenichthys</taxon>
    </lineage>
</organism>
<gene>
    <name evidence="2" type="ORF">CRENBAI_026871</name>
</gene>
<dbReference type="Proteomes" id="UP001311232">
    <property type="component" value="Unassembled WGS sequence"/>
</dbReference>